<dbReference type="InterPro" id="IPR007921">
    <property type="entry name" value="CHAP_dom"/>
</dbReference>
<dbReference type="SUPFAM" id="SSF54001">
    <property type="entry name" value="Cysteine proteinases"/>
    <property type="match status" value="1"/>
</dbReference>
<reference evidence="3" key="1">
    <citation type="submission" date="2023-01" db="EMBL/GenBank/DDBJ databases">
        <title>Human gut microbiome strain richness.</title>
        <authorList>
            <person name="Chen-Liaw A."/>
        </authorList>
    </citation>
    <scope>NUCLEOTIDE SEQUENCE</scope>
    <source>
        <strain evidence="3">BSD2780120875st1_E5_BSD2780120875b_170604</strain>
    </source>
</reference>
<evidence type="ECO:0000313" key="4">
    <source>
        <dbReference type="Proteomes" id="UP001211105"/>
    </source>
</evidence>
<accession>A0AAW6A0U1</accession>
<dbReference type="EMBL" id="JAQKGX010000002">
    <property type="protein sequence ID" value="MDB1161419.1"/>
    <property type="molecule type" value="Genomic_DNA"/>
</dbReference>
<dbReference type="Pfam" id="PF05257">
    <property type="entry name" value="CHAP"/>
    <property type="match status" value="1"/>
</dbReference>
<dbReference type="PROSITE" id="PS50911">
    <property type="entry name" value="CHAP"/>
    <property type="match status" value="1"/>
</dbReference>
<dbReference type="Proteomes" id="UP001211105">
    <property type="component" value="Unassembled WGS sequence"/>
</dbReference>
<organism evidence="3 4">
    <name type="scientific">Bifidobacterium catenulatum</name>
    <dbReference type="NCBI Taxonomy" id="1686"/>
    <lineage>
        <taxon>Bacteria</taxon>
        <taxon>Bacillati</taxon>
        <taxon>Actinomycetota</taxon>
        <taxon>Actinomycetes</taxon>
        <taxon>Bifidobacteriales</taxon>
        <taxon>Bifidobacteriaceae</taxon>
        <taxon>Bifidobacterium</taxon>
    </lineage>
</organism>
<evidence type="ECO:0000259" key="2">
    <source>
        <dbReference type="PROSITE" id="PS50911"/>
    </source>
</evidence>
<name>A0AAW6A0U1_9BIFI</name>
<sequence length="385" mass="40498">MIIIGALLGSPLIVLIAIVLLVVCILSPASAYQTCVYGEGYTGTVSDPSSPSNNTSTPSDGSSITNMQGSAIHDGMTVAEAKAWYGGQSGPNNACATYPEGQCTYWACMRSYNLGGIKPGPYWGNGGNWAASGQAAGYQTTRTAPVPGSIVSFPGGVQGADPTYGHVAIVESVDRSKGRITISEMNVRGSVVSFREMPALSGAVYVLPDSSVNGAGNISGGTGMSSGTVTATKRDDGKIGVNVPASSRPAECSADGSPFVYTAASSSDISGKDNIEGPADPNGLHASAQNAKKYAKSHLKDYGWNDLEFTPLELLWTRESSWQWNAENAGSGAYGIPQCLGHAICTDPTFRENAYRQVDWGLQYIKQRYGSPSEAWRHSERTGWY</sequence>
<proteinExistence type="predicted"/>
<gene>
    <name evidence="3" type="ORF">PL707_03840</name>
</gene>
<dbReference type="InterPro" id="IPR038765">
    <property type="entry name" value="Papain-like_cys_pep_sf"/>
</dbReference>
<feature type="region of interest" description="Disordered" evidence="1">
    <location>
        <begin position="45"/>
        <end position="66"/>
    </location>
</feature>
<comment type="caution">
    <text evidence="3">The sequence shown here is derived from an EMBL/GenBank/DDBJ whole genome shotgun (WGS) entry which is preliminary data.</text>
</comment>
<protein>
    <submittedName>
        <fullName evidence="3">CHAP domain-containing protein</fullName>
    </submittedName>
</protein>
<dbReference type="RefSeq" id="WP_229027390.1">
    <property type="nucleotide sequence ID" value="NZ_JADMXZ010000004.1"/>
</dbReference>
<feature type="domain" description="Peptidase C51" evidence="2">
    <location>
        <begin position="78"/>
        <end position="207"/>
    </location>
</feature>
<dbReference type="Gene3D" id="3.90.1720.10">
    <property type="entry name" value="endopeptidase domain like (from Nostoc punctiforme)"/>
    <property type="match status" value="1"/>
</dbReference>
<feature type="compositionally biased region" description="Low complexity" evidence="1">
    <location>
        <begin position="46"/>
        <end position="63"/>
    </location>
</feature>
<evidence type="ECO:0000313" key="3">
    <source>
        <dbReference type="EMBL" id="MDB1161419.1"/>
    </source>
</evidence>
<dbReference type="AlphaFoldDB" id="A0AAW6A0U1"/>
<evidence type="ECO:0000256" key="1">
    <source>
        <dbReference type="SAM" id="MobiDB-lite"/>
    </source>
</evidence>